<keyword evidence="4" id="KW-0812">Transmembrane</keyword>
<accession>C0GCL7</accession>
<dbReference type="PANTHER" id="PTHR43663">
    <property type="entry name" value="CHROMATE TRANSPORT PROTEIN-RELATED"/>
    <property type="match status" value="1"/>
</dbReference>
<dbReference type="GO" id="GO:0005886">
    <property type="term" value="C:plasma membrane"/>
    <property type="evidence" value="ECO:0007669"/>
    <property type="project" value="UniProtKB-SubCell"/>
</dbReference>
<name>C0GCL7_DETAL</name>
<evidence type="ECO:0000256" key="2">
    <source>
        <dbReference type="ARBA" id="ARBA00005262"/>
    </source>
</evidence>
<dbReference type="PANTHER" id="PTHR43663:SF2">
    <property type="entry name" value="CHROMATE TRANSPORT PROTEIN-RELATED"/>
    <property type="match status" value="1"/>
</dbReference>
<organism evidence="7 8">
    <name type="scientific">Dethiobacter alkaliphilus AHT 1</name>
    <dbReference type="NCBI Taxonomy" id="555088"/>
    <lineage>
        <taxon>Bacteria</taxon>
        <taxon>Bacillati</taxon>
        <taxon>Bacillota</taxon>
        <taxon>Dethiobacteria</taxon>
        <taxon>Dethiobacterales</taxon>
        <taxon>Dethiobacteraceae</taxon>
        <taxon>Dethiobacter</taxon>
    </lineage>
</organism>
<evidence type="ECO:0000256" key="6">
    <source>
        <dbReference type="ARBA" id="ARBA00023136"/>
    </source>
</evidence>
<evidence type="ECO:0000256" key="4">
    <source>
        <dbReference type="ARBA" id="ARBA00022692"/>
    </source>
</evidence>
<keyword evidence="6" id="KW-0472">Membrane</keyword>
<dbReference type="Pfam" id="PF02417">
    <property type="entry name" value="Chromate_transp"/>
    <property type="match status" value="1"/>
</dbReference>
<comment type="similarity">
    <text evidence="2">Belongs to the chromate ion transporter (CHR) (TC 2.A.51) family.</text>
</comment>
<dbReference type="eggNOG" id="COG2059">
    <property type="taxonomic scope" value="Bacteria"/>
</dbReference>
<dbReference type="RefSeq" id="WP_008514045.1">
    <property type="nucleotide sequence ID" value="NZ_ACJM01000001.1"/>
</dbReference>
<comment type="subcellular location">
    <subcellularLocation>
        <location evidence="1">Cell membrane</location>
        <topology evidence="1">Multi-pass membrane protein</topology>
    </subcellularLocation>
</comment>
<dbReference type="AlphaFoldDB" id="C0GCL7"/>
<protein>
    <submittedName>
        <fullName evidence="7">Chromate transporter</fullName>
    </submittedName>
</protein>
<evidence type="ECO:0000256" key="3">
    <source>
        <dbReference type="ARBA" id="ARBA00022475"/>
    </source>
</evidence>
<dbReference type="GO" id="GO:0015109">
    <property type="term" value="F:chromate transmembrane transporter activity"/>
    <property type="evidence" value="ECO:0007669"/>
    <property type="project" value="InterPro"/>
</dbReference>
<dbReference type="EMBL" id="ACJM01000001">
    <property type="protein sequence ID" value="EEG78952.1"/>
    <property type="molecule type" value="Genomic_DNA"/>
</dbReference>
<keyword evidence="8" id="KW-1185">Reference proteome</keyword>
<evidence type="ECO:0000313" key="7">
    <source>
        <dbReference type="EMBL" id="EEG78952.1"/>
    </source>
</evidence>
<dbReference type="InterPro" id="IPR052518">
    <property type="entry name" value="CHR_Transporter"/>
</dbReference>
<reference evidence="7 8" key="1">
    <citation type="submission" date="2009-02" db="EMBL/GenBank/DDBJ databases">
        <title>Sequencing of the draft genome and assembly of Dethiobacter alkaliphilus AHT 1.</title>
        <authorList>
            <consortium name="US DOE Joint Genome Institute (JGI-PGF)"/>
            <person name="Lucas S."/>
            <person name="Copeland A."/>
            <person name="Lapidus A."/>
            <person name="Glavina del Rio T."/>
            <person name="Dalin E."/>
            <person name="Tice H."/>
            <person name="Bruce D."/>
            <person name="Goodwin L."/>
            <person name="Pitluck S."/>
            <person name="Larimer F."/>
            <person name="Land M.L."/>
            <person name="Hauser L."/>
            <person name="Muyzer G."/>
        </authorList>
    </citation>
    <scope>NUCLEOTIDE SEQUENCE [LARGE SCALE GENOMIC DNA]</scope>
    <source>
        <strain evidence="7 8">AHT 1</strain>
    </source>
</reference>
<proteinExistence type="inferred from homology"/>
<dbReference type="STRING" id="555088.DealDRAFT_0226"/>
<evidence type="ECO:0000313" key="8">
    <source>
        <dbReference type="Proteomes" id="UP000006443"/>
    </source>
</evidence>
<gene>
    <name evidence="7" type="ORF">DealDRAFT_0226</name>
</gene>
<evidence type="ECO:0000256" key="5">
    <source>
        <dbReference type="ARBA" id="ARBA00022989"/>
    </source>
</evidence>
<comment type="caution">
    <text evidence="7">The sequence shown here is derived from an EMBL/GenBank/DDBJ whole genome shotgun (WGS) entry which is preliminary data.</text>
</comment>
<dbReference type="Proteomes" id="UP000006443">
    <property type="component" value="Unassembled WGS sequence"/>
</dbReference>
<keyword evidence="3" id="KW-1003">Cell membrane</keyword>
<sequence length="188" mass="19856">MKQNPYFQLFSTFFKIGATTFGGGYAMLPIIKREVVETHGWLHEDEFVDVLAVAQSSPGAVAINSAIFIGCKLHGYPGAVASMLGAVLPSFIVILTIAIFFARYTEIPVVAAAFAGIRPAVAALIAAAVLKIGKPVLKSRTQIIFALAFLILSSAFNVHPVAVIVLGAGSGLLLSYLSTEQDGEDNES</sequence>
<keyword evidence="5" id="KW-1133">Transmembrane helix</keyword>
<dbReference type="InterPro" id="IPR003370">
    <property type="entry name" value="Chromate_transpt"/>
</dbReference>
<evidence type="ECO:0000256" key="1">
    <source>
        <dbReference type="ARBA" id="ARBA00004651"/>
    </source>
</evidence>